<organism evidence="1 2">
    <name type="scientific">Dovyalis caffra</name>
    <dbReference type="NCBI Taxonomy" id="77055"/>
    <lineage>
        <taxon>Eukaryota</taxon>
        <taxon>Viridiplantae</taxon>
        <taxon>Streptophyta</taxon>
        <taxon>Embryophyta</taxon>
        <taxon>Tracheophyta</taxon>
        <taxon>Spermatophyta</taxon>
        <taxon>Magnoliopsida</taxon>
        <taxon>eudicotyledons</taxon>
        <taxon>Gunneridae</taxon>
        <taxon>Pentapetalae</taxon>
        <taxon>rosids</taxon>
        <taxon>fabids</taxon>
        <taxon>Malpighiales</taxon>
        <taxon>Salicaceae</taxon>
        <taxon>Flacourtieae</taxon>
        <taxon>Dovyalis</taxon>
    </lineage>
</organism>
<dbReference type="Proteomes" id="UP001314170">
    <property type="component" value="Unassembled WGS sequence"/>
</dbReference>
<evidence type="ECO:0000313" key="2">
    <source>
        <dbReference type="Proteomes" id="UP001314170"/>
    </source>
</evidence>
<sequence>MGIGTSLYLHFLLLDPLPKVQKILRWKMHGESLEVLHIISDMDEARACGLGTGEVLWLSPSEFVLHIGTMMRPGSSAEKSLARELDLE</sequence>
<comment type="caution">
    <text evidence="1">The sequence shown here is derived from an EMBL/GenBank/DDBJ whole genome shotgun (WGS) entry which is preliminary data.</text>
</comment>
<gene>
    <name evidence="1" type="ORF">DCAF_LOCUS23144</name>
</gene>
<dbReference type="EMBL" id="CAWUPB010001184">
    <property type="protein sequence ID" value="CAK7350413.1"/>
    <property type="molecule type" value="Genomic_DNA"/>
</dbReference>
<dbReference type="AlphaFoldDB" id="A0AAV1SHB8"/>
<keyword evidence="2" id="KW-1185">Reference proteome</keyword>
<accession>A0AAV1SHB8</accession>
<evidence type="ECO:0000313" key="1">
    <source>
        <dbReference type="EMBL" id="CAK7350413.1"/>
    </source>
</evidence>
<reference evidence="1 2" key="1">
    <citation type="submission" date="2024-01" db="EMBL/GenBank/DDBJ databases">
        <authorList>
            <person name="Waweru B."/>
        </authorList>
    </citation>
    <scope>NUCLEOTIDE SEQUENCE [LARGE SCALE GENOMIC DNA]</scope>
</reference>
<name>A0AAV1SHB8_9ROSI</name>
<proteinExistence type="predicted"/>
<protein>
    <submittedName>
        <fullName evidence="1">Uncharacterized protein</fullName>
    </submittedName>
</protein>